<dbReference type="PRINTS" id="PR00033">
    <property type="entry name" value="HTHASNC"/>
</dbReference>
<gene>
    <name evidence="5" type="ORF">UFOPK3181_00267</name>
    <name evidence="6" type="ORF">UFOPK3520_00304</name>
</gene>
<evidence type="ECO:0000256" key="3">
    <source>
        <dbReference type="ARBA" id="ARBA00023163"/>
    </source>
</evidence>
<dbReference type="SMART" id="SM00895">
    <property type="entry name" value="FCD"/>
    <property type="match status" value="1"/>
</dbReference>
<dbReference type="InterPro" id="IPR008920">
    <property type="entry name" value="TF_FadR/GntR_C"/>
</dbReference>
<keyword evidence="3" id="KW-0804">Transcription</keyword>
<dbReference type="InterPro" id="IPR000524">
    <property type="entry name" value="Tscrpt_reg_HTH_GntR"/>
</dbReference>
<dbReference type="Gene3D" id="1.20.120.530">
    <property type="entry name" value="GntR ligand-binding domain-like"/>
    <property type="match status" value="1"/>
</dbReference>
<sequence>MIKGKNDEFLINKSSESLGDDAYEWLVAAITSFRIPTNSSISENKLASELGVSRTPVREALKRLESEGLVKRGDAGRFTVAMLTGKDVDEAIDFLLLCDVYLFQKAAENLSDSDGKLLSSSVKNMASSAKQGDRDGWIAADLVFHETIMRSANNALVADSARNTRRRIQRFWARSLSGAKDLATCSDEHTVIARAILDKNMEAIELAVIGHLSHLRLNMQEIVDSMAPFLGIAVKSERGR</sequence>
<dbReference type="GO" id="GO:0043565">
    <property type="term" value="F:sequence-specific DNA binding"/>
    <property type="evidence" value="ECO:0007669"/>
    <property type="project" value="InterPro"/>
</dbReference>
<evidence type="ECO:0000256" key="1">
    <source>
        <dbReference type="ARBA" id="ARBA00023015"/>
    </source>
</evidence>
<dbReference type="CDD" id="cd07377">
    <property type="entry name" value="WHTH_GntR"/>
    <property type="match status" value="1"/>
</dbReference>
<dbReference type="EMBL" id="CAFABG010000010">
    <property type="protein sequence ID" value="CAB4821918.1"/>
    <property type="molecule type" value="Genomic_DNA"/>
</dbReference>
<evidence type="ECO:0000313" key="5">
    <source>
        <dbReference type="EMBL" id="CAB4821918.1"/>
    </source>
</evidence>
<dbReference type="SUPFAM" id="SSF48008">
    <property type="entry name" value="GntR ligand-binding domain-like"/>
    <property type="match status" value="1"/>
</dbReference>
<dbReference type="InterPro" id="IPR000485">
    <property type="entry name" value="AsnC-type_HTH_dom"/>
</dbReference>
<keyword evidence="2" id="KW-0238">DNA-binding</keyword>
<dbReference type="PANTHER" id="PTHR43537:SF24">
    <property type="entry name" value="GLUCONATE OPERON TRANSCRIPTIONAL REPRESSOR"/>
    <property type="match status" value="1"/>
</dbReference>
<dbReference type="PROSITE" id="PS50949">
    <property type="entry name" value="HTH_GNTR"/>
    <property type="match status" value="1"/>
</dbReference>
<dbReference type="Pfam" id="PF07729">
    <property type="entry name" value="FCD"/>
    <property type="match status" value="1"/>
</dbReference>
<dbReference type="PANTHER" id="PTHR43537">
    <property type="entry name" value="TRANSCRIPTIONAL REGULATOR, GNTR FAMILY"/>
    <property type="match status" value="1"/>
</dbReference>
<organism evidence="5">
    <name type="scientific">freshwater metagenome</name>
    <dbReference type="NCBI Taxonomy" id="449393"/>
    <lineage>
        <taxon>unclassified sequences</taxon>
        <taxon>metagenomes</taxon>
        <taxon>ecological metagenomes</taxon>
    </lineage>
</organism>
<dbReference type="InterPro" id="IPR036390">
    <property type="entry name" value="WH_DNA-bd_sf"/>
</dbReference>
<dbReference type="Pfam" id="PF00392">
    <property type="entry name" value="GntR"/>
    <property type="match status" value="1"/>
</dbReference>
<accession>A0A6J6ZRG2</accession>
<feature type="domain" description="HTH gntR-type" evidence="4">
    <location>
        <begin position="16"/>
        <end position="83"/>
    </location>
</feature>
<name>A0A6J6ZRG2_9ZZZZ</name>
<dbReference type="AlphaFoldDB" id="A0A6J6ZRG2"/>
<evidence type="ECO:0000256" key="2">
    <source>
        <dbReference type="ARBA" id="ARBA00023125"/>
    </source>
</evidence>
<evidence type="ECO:0000259" key="4">
    <source>
        <dbReference type="PROSITE" id="PS50949"/>
    </source>
</evidence>
<evidence type="ECO:0000313" key="6">
    <source>
        <dbReference type="EMBL" id="CAB5239629.1"/>
    </source>
</evidence>
<dbReference type="InterPro" id="IPR036388">
    <property type="entry name" value="WH-like_DNA-bd_sf"/>
</dbReference>
<dbReference type="PRINTS" id="PR00035">
    <property type="entry name" value="HTHGNTR"/>
</dbReference>
<keyword evidence="1" id="KW-0805">Transcription regulation</keyword>
<proteinExistence type="predicted"/>
<dbReference type="InterPro" id="IPR011711">
    <property type="entry name" value="GntR_C"/>
</dbReference>
<dbReference type="Gene3D" id="1.10.10.10">
    <property type="entry name" value="Winged helix-like DNA-binding domain superfamily/Winged helix DNA-binding domain"/>
    <property type="match status" value="1"/>
</dbReference>
<dbReference type="GO" id="GO:0003700">
    <property type="term" value="F:DNA-binding transcription factor activity"/>
    <property type="evidence" value="ECO:0007669"/>
    <property type="project" value="InterPro"/>
</dbReference>
<reference evidence="5" key="1">
    <citation type="submission" date="2020-05" db="EMBL/GenBank/DDBJ databases">
        <authorList>
            <person name="Chiriac C."/>
            <person name="Salcher M."/>
            <person name="Ghai R."/>
            <person name="Kavagutti S V."/>
        </authorList>
    </citation>
    <scope>NUCLEOTIDE SEQUENCE</scope>
</reference>
<dbReference type="EMBL" id="CAFBSF010000011">
    <property type="protein sequence ID" value="CAB5239629.1"/>
    <property type="molecule type" value="Genomic_DNA"/>
</dbReference>
<protein>
    <submittedName>
        <fullName evidence="5">Unannotated protein</fullName>
    </submittedName>
</protein>
<dbReference type="SMART" id="SM00345">
    <property type="entry name" value="HTH_GNTR"/>
    <property type="match status" value="1"/>
</dbReference>
<dbReference type="SUPFAM" id="SSF46785">
    <property type="entry name" value="Winged helix' DNA-binding domain"/>
    <property type="match status" value="1"/>
</dbReference>